<evidence type="ECO:0000256" key="2">
    <source>
        <dbReference type="ARBA" id="ARBA00022448"/>
    </source>
</evidence>
<evidence type="ECO:0000256" key="4">
    <source>
        <dbReference type="SAM" id="MobiDB-lite"/>
    </source>
</evidence>
<proteinExistence type="predicted"/>
<dbReference type="AlphaFoldDB" id="A0A137PI00"/>
<dbReference type="InterPro" id="IPR042538">
    <property type="entry name" value="Nucleoporin_Nup155_C_3"/>
</dbReference>
<dbReference type="InterPro" id="IPR007187">
    <property type="entry name" value="Nucleoporin_Nup133/Nup155_C"/>
</dbReference>
<dbReference type="Gene3D" id="1.20.120.1880">
    <property type="entry name" value="Nucleoporin, helical C-terminal domain"/>
    <property type="match status" value="1"/>
</dbReference>
<keyword evidence="2" id="KW-0813">Transport</keyword>
<evidence type="ECO:0000256" key="3">
    <source>
        <dbReference type="ARBA" id="ARBA00023242"/>
    </source>
</evidence>
<dbReference type="GO" id="GO:0005635">
    <property type="term" value="C:nuclear envelope"/>
    <property type="evidence" value="ECO:0007669"/>
    <property type="project" value="UniProtKB-ARBA"/>
</dbReference>
<feature type="region of interest" description="Disordered" evidence="4">
    <location>
        <begin position="185"/>
        <end position="208"/>
    </location>
</feature>
<sequence length="208" mass="24021">MPPHQLLSAEVLMKDYMIPQRQYIALFNLLEATNQKDTSLIREMWQACIHDLHQFYTDSPFEKVQMGIQIIYNSLSTNSPLFPPPMINHILLNYHRLQSDIIPDLWVWGTLESCGFELEAVLLYWEGLRIGKLSPWNEDSAMQFLSEQIELLKECYKKKHGNAPLNTIQGETILDILFKESSSTLPRLPSKRSAEDDLNSDQPSSKLV</sequence>
<accession>A0A137PI00</accession>
<protein>
    <recommendedName>
        <fullName evidence="5">Nucleoporin Nup133/Nup155-like C-terminal domain-containing protein</fullName>
    </recommendedName>
</protein>
<dbReference type="Proteomes" id="UP000070444">
    <property type="component" value="Unassembled WGS sequence"/>
</dbReference>
<dbReference type="Pfam" id="PF03177">
    <property type="entry name" value="Nucleoporin_C"/>
    <property type="match status" value="1"/>
</dbReference>
<evidence type="ECO:0000313" key="7">
    <source>
        <dbReference type="Proteomes" id="UP000070444"/>
    </source>
</evidence>
<evidence type="ECO:0000256" key="1">
    <source>
        <dbReference type="ARBA" id="ARBA00004123"/>
    </source>
</evidence>
<comment type="subcellular location">
    <subcellularLocation>
        <location evidence="1">Nucleus</location>
    </subcellularLocation>
</comment>
<keyword evidence="7" id="KW-1185">Reference proteome</keyword>
<evidence type="ECO:0000313" key="6">
    <source>
        <dbReference type="EMBL" id="KXN74622.1"/>
    </source>
</evidence>
<keyword evidence="3" id="KW-0539">Nucleus</keyword>
<gene>
    <name evidence="6" type="ORF">CONCODRAFT_136829</name>
</gene>
<dbReference type="EMBL" id="KQ964421">
    <property type="protein sequence ID" value="KXN74622.1"/>
    <property type="molecule type" value="Genomic_DNA"/>
</dbReference>
<organism evidence="6 7">
    <name type="scientific">Conidiobolus coronatus (strain ATCC 28846 / CBS 209.66 / NRRL 28638)</name>
    <name type="common">Delacroixia coronata</name>
    <dbReference type="NCBI Taxonomy" id="796925"/>
    <lineage>
        <taxon>Eukaryota</taxon>
        <taxon>Fungi</taxon>
        <taxon>Fungi incertae sedis</taxon>
        <taxon>Zoopagomycota</taxon>
        <taxon>Entomophthoromycotina</taxon>
        <taxon>Entomophthoromycetes</taxon>
        <taxon>Entomophthorales</taxon>
        <taxon>Ancylistaceae</taxon>
        <taxon>Conidiobolus</taxon>
    </lineage>
</organism>
<reference evidence="6 7" key="1">
    <citation type="journal article" date="2015" name="Genome Biol. Evol.">
        <title>Phylogenomic analyses indicate that early fungi evolved digesting cell walls of algal ancestors of land plants.</title>
        <authorList>
            <person name="Chang Y."/>
            <person name="Wang S."/>
            <person name="Sekimoto S."/>
            <person name="Aerts A.L."/>
            <person name="Choi C."/>
            <person name="Clum A."/>
            <person name="LaButti K.M."/>
            <person name="Lindquist E.A."/>
            <person name="Yee Ngan C."/>
            <person name="Ohm R.A."/>
            <person name="Salamov A.A."/>
            <person name="Grigoriev I.V."/>
            <person name="Spatafora J.W."/>
            <person name="Berbee M.L."/>
        </authorList>
    </citation>
    <scope>NUCLEOTIDE SEQUENCE [LARGE SCALE GENOMIC DNA]</scope>
    <source>
        <strain evidence="6 7">NRRL 28638</strain>
    </source>
</reference>
<name>A0A137PI00_CONC2</name>
<feature type="domain" description="Nucleoporin Nup133/Nup155-like C-terminal" evidence="5">
    <location>
        <begin position="5"/>
        <end position="162"/>
    </location>
</feature>
<evidence type="ECO:0000259" key="5">
    <source>
        <dbReference type="Pfam" id="PF03177"/>
    </source>
</evidence>